<evidence type="ECO:0000313" key="3">
    <source>
        <dbReference type="Proteomes" id="UP000705230"/>
    </source>
</evidence>
<reference evidence="2" key="1">
    <citation type="submission" date="2020-10" db="EMBL/GenBank/DDBJ databases">
        <title>Microbiome of the Black Sea water column analyzed by genome centric metagenomics.</title>
        <authorList>
            <person name="Cabello-Yeves P.J."/>
            <person name="Callieri C."/>
            <person name="Picazo A."/>
            <person name="Mehrshad M."/>
            <person name="Haro-Moreno J.M."/>
            <person name="Roda-Garcia J."/>
            <person name="Dzembekova N."/>
            <person name="Slabakova V."/>
            <person name="Slabakova N."/>
            <person name="Moncheva S."/>
            <person name="Rodriguez-Valera F."/>
        </authorList>
    </citation>
    <scope>NUCLEOTIDE SEQUENCE</scope>
    <source>
        <strain evidence="2">BS30m-G43</strain>
    </source>
</reference>
<evidence type="ECO:0000259" key="1">
    <source>
        <dbReference type="Pfam" id="PF03968"/>
    </source>
</evidence>
<dbReference type="AlphaFoldDB" id="A0A937M1R9"/>
<proteinExistence type="predicted"/>
<dbReference type="Gene3D" id="2.60.450.10">
    <property type="entry name" value="Lipopolysaccharide (LPS) transport protein A like domain"/>
    <property type="match status" value="1"/>
</dbReference>
<dbReference type="Proteomes" id="UP000705230">
    <property type="component" value="Unassembled WGS sequence"/>
</dbReference>
<accession>A0A937M1R9</accession>
<evidence type="ECO:0000313" key="2">
    <source>
        <dbReference type="EMBL" id="MBL6902998.1"/>
    </source>
</evidence>
<dbReference type="EMBL" id="JADHSG010000002">
    <property type="protein sequence ID" value="MBL6902998.1"/>
    <property type="molecule type" value="Genomic_DNA"/>
</dbReference>
<dbReference type="Pfam" id="PF03968">
    <property type="entry name" value="LptD_N"/>
    <property type="match status" value="1"/>
</dbReference>
<feature type="domain" description="Organic solvent tolerance-like N-terminal" evidence="1">
    <location>
        <begin position="8"/>
        <end position="111"/>
    </location>
</feature>
<sequence>MGNNDVFIESEKIEILKDKNEIHFIEKLKIKNEYIVISADSAIYKNDVKIFNISGNLAEIISNSKKSPFAGRAKNIYLYDDNSIELSGDAYFENDGIKFKSSSIKFNQQNGQVLQ</sequence>
<gene>
    <name evidence="2" type="ORF">ISR29_02235</name>
</gene>
<organism evidence="2 3">
    <name type="scientific">SAR86 cluster bacterium</name>
    <dbReference type="NCBI Taxonomy" id="2030880"/>
    <lineage>
        <taxon>Bacteria</taxon>
        <taxon>Pseudomonadati</taxon>
        <taxon>Pseudomonadota</taxon>
        <taxon>Gammaproteobacteria</taxon>
        <taxon>SAR86 cluster</taxon>
    </lineage>
</organism>
<name>A0A937M1R9_9GAMM</name>
<comment type="caution">
    <text evidence="2">The sequence shown here is derived from an EMBL/GenBank/DDBJ whole genome shotgun (WGS) entry which is preliminary data.</text>
</comment>
<protein>
    <recommendedName>
        <fullName evidence="1">Organic solvent tolerance-like N-terminal domain-containing protein</fullName>
    </recommendedName>
</protein>
<dbReference type="InterPro" id="IPR005653">
    <property type="entry name" value="OstA-like_N"/>
</dbReference>